<dbReference type="SUPFAM" id="SSF52833">
    <property type="entry name" value="Thioredoxin-like"/>
    <property type="match status" value="1"/>
</dbReference>
<dbReference type="InterPro" id="IPR050097">
    <property type="entry name" value="Ferredoxin-NADP_redctase_2"/>
</dbReference>
<gene>
    <name evidence="4" type="ORF">IAC13_08850</name>
</gene>
<keyword evidence="1" id="KW-0285">Flavoprotein</keyword>
<evidence type="ECO:0000256" key="2">
    <source>
        <dbReference type="ARBA" id="ARBA00023002"/>
    </source>
</evidence>
<reference evidence="4" key="1">
    <citation type="submission" date="2020-10" db="EMBL/GenBank/DDBJ databases">
        <authorList>
            <person name="Gilroy R."/>
        </authorList>
    </citation>
    <scope>NUCLEOTIDE SEQUENCE</scope>
    <source>
        <strain evidence="4">E3-2379</strain>
    </source>
</reference>
<dbReference type="EMBL" id="JADIML010000250">
    <property type="protein sequence ID" value="MBO8464025.1"/>
    <property type="molecule type" value="Genomic_DNA"/>
</dbReference>
<feature type="non-terminal residue" evidence="4">
    <location>
        <position position="350"/>
    </location>
</feature>
<name>A0A9D9I140_9FIRM</name>
<dbReference type="InterPro" id="IPR036249">
    <property type="entry name" value="Thioredoxin-like_sf"/>
</dbReference>
<dbReference type="Gene3D" id="3.40.30.80">
    <property type="match status" value="1"/>
</dbReference>
<evidence type="ECO:0000256" key="1">
    <source>
        <dbReference type="ARBA" id="ARBA00022630"/>
    </source>
</evidence>
<dbReference type="PANTHER" id="PTHR48105">
    <property type="entry name" value="THIOREDOXIN REDUCTASE 1-RELATED-RELATED"/>
    <property type="match status" value="1"/>
</dbReference>
<dbReference type="Proteomes" id="UP000823618">
    <property type="component" value="Unassembled WGS sequence"/>
</dbReference>
<dbReference type="PRINTS" id="PR00469">
    <property type="entry name" value="PNDRDTASEII"/>
</dbReference>
<dbReference type="SUPFAM" id="SSF51905">
    <property type="entry name" value="FAD/NAD(P)-binding domain"/>
    <property type="match status" value="1"/>
</dbReference>
<feature type="domain" description="FAD/NAD(P)-binding" evidence="3">
    <location>
        <begin position="15"/>
        <end position="165"/>
    </location>
</feature>
<proteinExistence type="predicted"/>
<dbReference type="AlphaFoldDB" id="A0A9D9I140"/>
<dbReference type="InterPro" id="IPR044142">
    <property type="entry name" value="AhpF_NTD_N"/>
</dbReference>
<dbReference type="GO" id="GO:0016491">
    <property type="term" value="F:oxidoreductase activity"/>
    <property type="evidence" value="ECO:0007669"/>
    <property type="project" value="UniProtKB-KW"/>
</dbReference>
<keyword evidence="2" id="KW-0560">Oxidoreductase</keyword>
<reference evidence="4" key="2">
    <citation type="journal article" date="2021" name="PeerJ">
        <title>Extensive microbial diversity within the chicken gut microbiome revealed by metagenomics and culture.</title>
        <authorList>
            <person name="Gilroy R."/>
            <person name="Ravi A."/>
            <person name="Getino M."/>
            <person name="Pursley I."/>
            <person name="Horton D.L."/>
            <person name="Alikhan N.F."/>
            <person name="Baker D."/>
            <person name="Gharbi K."/>
            <person name="Hall N."/>
            <person name="Watson M."/>
            <person name="Adriaenssens E.M."/>
            <person name="Foster-Nyarko E."/>
            <person name="Jarju S."/>
            <person name="Secka A."/>
            <person name="Antonio M."/>
            <person name="Oren A."/>
            <person name="Chaudhuri R.R."/>
            <person name="La Ragione R."/>
            <person name="Hildebrand F."/>
            <person name="Pallen M.J."/>
        </authorList>
    </citation>
    <scope>NUCLEOTIDE SEQUENCE</scope>
    <source>
        <strain evidence="4">E3-2379</strain>
    </source>
</reference>
<evidence type="ECO:0000313" key="4">
    <source>
        <dbReference type="EMBL" id="MBO8464025.1"/>
    </source>
</evidence>
<dbReference type="PRINTS" id="PR00368">
    <property type="entry name" value="FADPNR"/>
</dbReference>
<comment type="caution">
    <text evidence="4">The sequence shown here is derived from an EMBL/GenBank/DDBJ whole genome shotgun (WGS) entry which is preliminary data.</text>
</comment>
<dbReference type="CDD" id="cd02974">
    <property type="entry name" value="AhpF_NTD_N"/>
    <property type="match status" value="1"/>
</dbReference>
<dbReference type="InterPro" id="IPR036188">
    <property type="entry name" value="FAD/NAD-bd_sf"/>
</dbReference>
<dbReference type="Gene3D" id="3.50.50.60">
    <property type="entry name" value="FAD/NAD(P)-binding domain"/>
    <property type="match status" value="2"/>
</dbReference>
<dbReference type="Pfam" id="PF07992">
    <property type="entry name" value="Pyr_redox_2"/>
    <property type="match status" value="1"/>
</dbReference>
<protein>
    <submittedName>
        <fullName evidence="4">FAD-dependent oxidoreductase</fullName>
    </submittedName>
</protein>
<accession>A0A9D9I140</accession>
<organism evidence="4 5">
    <name type="scientific">Candidatus Scybalomonas excrementavium</name>
    <dbReference type="NCBI Taxonomy" id="2840943"/>
    <lineage>
        <taxon>Bacteria</taxon>
        <taxon>Bacillati</taxon>
        <taxon>Bacillota</taxon>
        <taxon>Clostridia</taxon>
        <taxon>Lachnospirales</taxon>
        <taxon>Lachnospiraceae</taxon>
        <taxon>Lachnospiraceae incertae sedis</taxon>
        <taxon>Candidatus Scybalomonas</taxon>
    </lineage>
</organism>
<sequence>MAYCATCDGEFFTGKDVYVVGGGFAAAEEAIFLTKYANKVTILVITEEFTCAGSIVDKVMAHPKIDVKFNTKVLEVGGEGSLQYIIADENGTINRYEGQNGENIGVFVFAGYAPATGLFKDLVELNEQGYLITDRRQQTSVEGLYGAGDVCIKELRQVVTAVSDGAIAATSMEKYLFELYEKLGLKKEKKEKPVVIEEDEVEETQEEGSGFLTESMKKELKPIFERFQHTAIVNVYVDDSSLSSEVKGFVTEMEQLSPNLQFRYQDKKEENRTYPSLAICNEKGEELGVQFHGVPGGHEFNSFIIALYNSAGPGQPIDEMVLEKIKKLNNNYNIQVAISLSCTMCPEVVM</sequence>
<dbReference type="InterPro" id="IPR023753">
    <property type="entry name" value="FAD/NAD-binding_dom"/>
</dbReference>
<evidence type="ECO:0000259" key="3">
    <source>
        <dbReference type="Pfam" id="PF07992"/>
    </source>
</evidence>
<evidence type="ECO:0000313" key="5">
    <source>
        <dbReference type="Proteomes" id="UP000823618"/>
    </source>
</evidence>